<dbReference type="EMBL" id="MU807065">
    <property type="protein sequence ID" value="KAJ3832133.1"/>
    <property type="molecule type" value="Genomic_DNA"/>
</dbReference>
<keyword evidence="2" id="KW-1185">Reference proteome</keyword>
<comment type="caution">
    <text evidence="1">The sequence shown here is derived from an EMBL/GenBank/DDBJ whole genome shotgun (WGS) entry which is preliminary data.</text>
</comment>
<evidence type="ECO:0008006" key="3">
    <source>
        <dbReference type="Google" id="ProtNLM"/>
    </source>
</evidence>
<organism evidence="1 2">
    <name type="scientific">Lentinula raphanica</name>
    <dbReference type="NCBI Taxonomy" id="153919"/>
    <lineage>
        <taxon>Eukaryota</taxon>
        <taxon>Fungi</taxon>
        <taxon>Dikarya</taxon>
        <taxon>Basidiomycota</taxon>
        <taxon>Agaricomycotina</taxon>
        <taxon>Agaricomycetes</taxon>
        <taxon>Agaricomycetidae</taxon>
        <taxon>Agaricales</taxon>
        <taxon>Marasmiineae</taxon>
        <taxon>Omphalotaceae</taxon>
        <taxon>Lentinula</taxon>
    </lineage>
</organism>
<evidence type="ECO:0000313" key="1">
    <source>
        <dbReference type="EMBL" id="KAJ3832133.1"/>
    </source>
</evidence>
<evidence type="ECO:0000313" key="2">
    <source>
        <dbReference type="Proteomes" id="UP001163846"/>
    </source>
</evidence>
<accession>A0AA38NWX0</accession>
<gene>
    <name evidence="1" type="ORF">F5878DRAFT_647031</name>
</gene>
<reference evidence="1" key="1">
    <citation type="submission" date="2022-08" db="EMBL/GenBank/DDBJ databases">
        <authorList>
            <consortium name="DOE Joint Genome Institute"/>
            <person name="Min B."/>
            <person name="Riley R."/>
            <person name="Sierra-Patev S."/>
            <person name="Naranjo-Ortiz M."/>
            <person name="Looney B."/>
            <person name="Konkel Z."/>
            <person name="Slot J.C."/>
            <person name="Sakamoto Y."/>
            <person name="Steenwyk J.L."/>
            <person name="Rokas A."/>
            <person name="Carro J."/>
            <person name="Camarero S."/>
            <person name="Ferreira P."/>
            <person name="Molpeceres G."/>
            <person name="Ruiz-Duenas F.J."/>
            <person name="Serrano A."/>
            <person name="Henrissat B."/>
            <person name="Drula E."/>
            <person name="Hughes K.W."/>
            <person name="Mata J.L."/>
            <person name="Ishikawa N.K."/>
            <person name="Vargas-Isla R."/>
            <person name="Ushijima S."/>
            <person name="Smith C.A."/>
            <person name="Ahrendt S."/>
            <person name="Andreopoulos W."/>
            <person name="He G."/>
            <person name="Labutti K."/>
            <person name="Lipzen A."/>
            <person name="Ng V."/>
            <person name="Sandor L."/>
            <person name="Barry K."/>
            <person name="Martinez A.T."/>
            <person name="Xiao Y."/>
            <person name="Gibbons J.G."/>
            <person name="Terashima K."/>
            <person name="Hibbett D.S."/>
            <person name="Grigoriev I.V."/>
        </authorList>
    </citation>
    <scope>NUCLEOTIDE SEQUENCE</scope>
    <source>
        <strain evidence="1">TFB9207</strain>
    </source>
</reference>
<protein>
    <recommendedName>
        <fullName evidence="3">Reverse transcriptase domain-containing protein</fullName>
    </recommendedName>
</protein>
<name>A0AA38NWX0_9AGAR</name>
<dbReference type="Proteomes" id="UP001163846">
    <property type="component" value="Unassembled WGS sequence"/>
</dbReference>
<proteinExistence type="predicted"/>
<sequence length="121" mass="13609">MSLADFRMILRKGKGRPPPGIDGWEKWMVKSLNDYSLQLVLDLANYIILNSHFPDVTKPSVLSTLFKRGSSMNLANYRGTCCSQFIAQIPFAWLNHLLIPYLARHHVLPQGQVATQVGVQG</sequence>
<dbReference type="AlphaFoldDB" id="A0AA38NWX0"/>